<reference evidence="4" key="1">
    <citation type="submission" date="2023-10" db="EMBL/GenBank/DDBJ databases">
        <authorList>
            <person name="Chen Y."/>
            <person name="Shah S."/>
            <person name="Dougan E. K."/>
            <person name="Thang M."/>
            <person name="Chan C."/>
        </authorList>
    </citation>
    <scope>NUCLEOTIDE SEQUENCE [LARGE SCALE GENOMIC DNA]</scope>
</reference>
<evidence type="ECO:0000313" key="5">
    <source>
        <dbReference type="Proteomes" id="UP001189429"/>
    </source>
</evidence>
<dbReference type="Proteomes" id="UP001189429">
    <property type="component" value="Unassembled WGS sequence"/>
</dbReference>
<dbReference type="Pfam" id="PF04072">
    <property type="entry name" value="LCM"/>
    <property type="match status" value="1"/>
</dbReference>
<dbReference type="InterPro" id="IPR007213">
    <property type="entry name" value="Ppm1/Ppm2/Tcmp"/>
</dbReference>
<keyword evidence="3" id="KW-0808">Transferase</keyword>
<gene>
    <name evidence="4" type="ORF">PCOR1329_LOCUS26784</name>
</gene>
<protein>
    <recommendedName>
        <fullName evidence="6">S-adenosyl-L-methionine-dependent methyltransferase</fullName>
    </recommendedName>
</protein>
<dbReference type="PANTHER" id="PTHR43619">
    <property type="entry name" value="S-ADENOSYL-L-METHIONINE-DEPENDENT METHYLTRANSFERASE YKTD-RELATED"/>
    <property type="match status" value="1"/>
</dbReference>
<evidence type="ECO:0000256" key="1">
    <source>
        <dbReference type="ARBA" id="ARBA00008138"/>
    </source>
</evidence>
<dbReference type="InterPro" id="IPR029063">
    <property type="entry name" value="SAM-dependent_MTases_sf"/>
</dbReference>
<dbReference type="InterPro" id="IPR011610">
    <property type="entry name" value="SAM_mthyl_Trfase_ML2640-like"/>
</dbReference>
<evidence type="ECO:0008006" key="6">
    <source>
        <dbReference type="Google" id="ProtNLM"/>
    </source>
</evidence>
<keyword evidence="5" id="KW-1185">Reference proteome</keyword>
<comment type="similarity">
    <text evidence="1">Belongs to the UPF0677 family.</text>
</comment>
<dbReference type="SUPFAM" id="SSF53335">
    <property type="entry name" value="S-adenosyl-L-methionine-dependent methyltransferases"/>
    <property type="match status" value="1"/>
</dbReference>
<dbReference type="NCBIfam" id="TIGR00027">
    <property type="entry name" value="mthyl_TIGR00027"/>
    <property type="match status" value="1"/>
</dbReference>
<evidence type="ECO:0000256" key="3">
    <source>
        <dbReference type="ARBA" id="ARBA00022679"/>
    </source>
</evidence>
<proteinExistence type="inferred from homology"/>
<dbReference type="EMBL" id="CAUYUJ010009580">
    <property type="protein sequence ID" value="CAK0827181.1"/>
    <property type="molecule type" value="Genomic_DNA"/>
</dbReference>
<organism evidence="4 5">
    <name type="scientific">Prorocentrum cordatum</name>
    <dbReference type="NCBI Taxonomy" id="2364126"/>
    <lineage>
        <taxon>Eukaryota</taxon>
        <taxon>Sar</taxon>
        <taxon>Alveolata</taxon>
        <taxon>Dinophyceae</taxon>
        <taxon>Prorocentrales</taxon>
        <taxon>Prorocentraceae</taxon>
        <taxon>Prorocentrum</taxon>
    </lineage>
</organism>
<accession>A0ABN9S7V4</accession>
<comment type="caution">
    <text evidence="4">The sequence shown here is derived from an EMBL/GenBank/DDBJ whole genome shotgun (WGS) entry which is preliminary data.</text>
</comment>
<evidence type="ECO:0000256" key="2">
    <source>
        <dbReference type="ARBA" id="ARBA00022603"/>
    </source>
</evidence>
<name>A0ABN9S7V4_9DINO</name>
<dbReference type="Gene3D" id="3.40.50.150">
    <property type="entry name" value="Vaccinia Virus protein VP39"/>
    <property type="match status" value="1"/>
</dbReference>
<dbReference type="PANTHER" id="PTHR43619:SF2">
    <property type="entry name" value="S-ADENOSYL-L-METHIONINE-DEPENDENT METHYLTRANSFERASES SUPERFAMILY PROTEIN"/>
    <property type="match status" value="1"/>
</dbReference>
<keyword evidence="2" id="KW-0489">Methyltransferase</keyword>
<evidence type="ECO:0000313" key="4">
    <source>
        <dbReference type="EMBL" id="CAK0827181.1"/>
    </source>
</evidence>
<sequence length="258" mass="27440">MPRSVSFVAHHDTARSGVSGTAVTVCALRAEESAKPERRRLVFDPLASVLCGGCGPDAEWIESTGRSREFWIDFMAVRTRWIDDAMALAPPKQLVILGAGLDCRAYRLEALRGVPVFEVDFGEVLEAKQLSHVPANLGVDDLQQALLAAGFHTGQPSVWLLEGLTGYLTEPELAALLESVAAASVEGSTIIATFVGAEMRATSMHRFSVADESQVAAVLGAAGWAAAEVQRLGAVSRGYGRDSVPPEVGYFLASAARE</sequence>